<sequence length="280" mass="30335">MGELDQNNGNQTPQGNGSGETQATGTSVLDAFKGAGTGGNQNPATKGDENAKGGQANKEAETYALKAWGAQLSKELKENEEAVKVLSKFEDISGLANSYIELEKKQGSMHTIPGEKATQEELDAFYKRLGKPEAADKYSFDQKYEAEKRFAEAAFKANLSDKQAKELYDFFLNIGQSQQAQYKEIIVKKAQETDALLQKEYGKDFDNKMASYTKGLKLLGGGEVMKQLEETGLAYDPGFVKLMINAGEALGESKAVIGNGTTPNGIKSAREGGTFSFFNE</sequence>
<accession>A0A8S5LKE8</accession>
<evidence type="ECO:0000313" key="2">
    <source>
        <dbReference type="EMBL" id="DAD70565.1"/>
    </source>
</evidence>
<organism evidence="2">
    <name type="scientific">Podoviridae sp. ctvSF8</name>
    <dbReference type="NCBI Taxonomy" id="2827621"/>
    <lineage>
        <taxon>Viruses</taxon>
        <taxon>Duplodnaviria</taxon>
        <taxon>Heunggongvirae</taxon>
        <taxon>Uroviricota</taxon>
        <taxon>Caudoviricetes</taxon>
    </lineage>
</organism>
<protein>
    <submittedName>
        <fullName evidence="2">Putative protease</fullName>
    </submittedName>
</protein>
<keyword evidence="2" id="KW-0645">Protease</keyword>
<keyword evidence="2" id="KW-0378">Hydrolase</keyword>
<reference evidence="2" key="1">
    <citation type="journal article" date="2021" name="Proc. Natl. Acad. Sci. U.S.A.">
        <title>A Catalog of Tens of Thousands of Viruses from Human Metagenomes Reveals Hidden Associations with Chronic Diseases.</title>
        <authorList>
            <person name="Tisza M.J."/>
            <person name="Buck C.B."/>
        </authorList>
    </citation>
    <scope>NUCLEOTIDE SEQUENCE</scope>
    <source>
        <strain evidence="2">CtvSF8</strain>
    </source>
</reference>
<name>A0A8S5LKE8_9CAUD</name>
<feature type="region of interest" description="Disordered" evidence="1">
    <location>
        <begin position="1"/>
        <end position="56"/>
    </location>
</feature>
<feature type="compositionally biased region" description="Low complexity" evidence="1">
    <location>
        <begin position="1"/>
        <end position="15"/>
    </location>
</feature>
<dbReference type="GO" id="GO:0008233">
    <property type="term" value="F:peptidase activity"/>
    <property type="evidence" value="ECO:0007669"/>
    <property type="project" value="UniProtKB-KW"/>
</dbReference>
<dbReference type="GO" id="GO:0006508">
    <property type="term" value="P:proteolysis"/>
    <property type="evidence" value="ECO:0007669"/>
    <property type="project" value="UniProtKB-KW"/>
</dbReference>
<dbReference type="EMBL" id="BK015868">
    <property type="protein sequence ID" value="DAD70565.1"/>
    <property type="molecule type" value="Genomic_DNA"/>
</dbReference>
<evidence type="ECO:0000256" key="1">
    <source>
        <dbReference type="SAM" id="MobiDB-lite"/>
    </source>
</evidence>
<proteinExistence type="predicted"/>